<dbReference type="AlphaFoldDB" id="A0A0K2B1D4"/>
<dbReference type="EMBL" id="CP012382">
    <property type="protein sequence ID" value="AKZ59185.1"/>
    <property type="molecule type" value="Genomic_DNA"/>
</dbReference>
<evidence type="ECO:0000256" key="1">
    <source>
        <dbReference type="SAM" id="Coils"/>
    </source>
</evidence>
<accession>A0A0K2B1D4</accession>
<feature type="region of interest" description="Disordered" evidence="2">
    <location>
        <begin position="59"/>
        <end position="89"/>
    </location>
</feature>
<dbReference type="Proteomes" id="UP000061018">
    <property type="component" value="Chromosome"/>
</dbReference>
<feature type="coiled-coil region" evidence="1">
    <location>
        <begin position="29"/>
        <end position="56"/>
    </location>
</feature>
<evidence type="ECO:0000313" key="3">
    <source>
        <dbReference type="EMBL" id="AKZ59185.1"/>
    </source>
</evidence>
<evidence type="ECO:0000313" key="4">
    <source>
        <dbReference type="Proteomes" id="UP000061018"/>
    </source>
</evidence>
<keyword evidence="1" id="KW-0175">Coiled coil</keyword>
<sequence>MTDARRYRLAWLSARRRVARESVMATEAVEHLSADRDRWRQRYERLAADLEASRKTTHASLVDVGPDGEGGSVVKLAEVPASHPPGITT</sequence>
<protein>
    <submittedName>
        <fullName evidence="3">Uncharacterized protein</fullName>
    </submittedName>
</protein>
<gene>
    <name evidence="3" type="ORF">SAM23877_6140</name>
</gene>
<dbReference type="KEGG" id="samb:SAM23877_6140"/>
<reference evidence="4" key="1">
    <citation type="journal article" date="2015" name="J. Biotechnol.">
        <title>Complete genome sequence of Streptomyces ambofaciens ATCC 23877, the spiramycin producer.</title>
        <authorList>
            <person name="Thibessard A."/>
            <person name="Haas D."/>
            <person name="Gerbaud C."/>
            <person name="Aigle B."/>
            <person name="Lautru S."/>
            <person name="Pernodet J.L."/>
            <person name="Leblond P."/>
        </authorList>
    </citation>
    <scope>NUCLEOTIDE SEQUENCE [LARGE SCALE GENOMIC DNA]</scope>
    <source>
        <strain evidence="4">ATCC 23877 / 3486 / DSM 40053 / JCM 4204 / NBRC 12836 / NRRL B-2516</strain>
    </source>
</reference>
<evidence type="ECO:0000256" key="2">
    <source>
        <dbReference type="SAM" id="MobiDB-lite"/>
    </source>
</evidence>
<organism evidence="3 4">
    <name type="scientific">Streptomyces ambofaciens (strain ATCC 23877 / 3486 / DSM 40053 / JCM 4204 / NBRC 12836 / NRRL B-2516)</name>
    <dbReference type="NCBI Taxonomy" id="278992"/>
    <lineage>
        <taxon>Bacteria</taxon>
        <taxon>Bacillati</taxon>
        <taxon>Actinomycetota</taxon>
        <taxon>Actinomycetes</taxon>
        <taxon>Kitasatosporales</taxon>
        <taxon>Streptomycetaceae</taxon>
        <taxon>Streptomyces</taxon>
    </lineage>
</organism>
<name>A0A0K2B1D4_STRA7</name>
<proteinExistence type="predicted"/>